<keyword evidence="4" id="KW-0949">S-adenosyl-L-methionine</keyword>
<name>A0A517ZIP9_9PLAN</name>
<evidence type="ECO:0000256" key="3">
    <source>
        <dbReference type="ARBA" id="ARBA00022679"/>
    </source>
</evidence>
<dbReference type="Pfam" id="PF07669">
    <property type="entry name" value="Eco57I"/>
    <property type="match status" value="1"/>
</dbReference>
<evidence type="ECO:0000256" key="1">
    <source>
        <dbReference type="ARBA" id="ARBA00011900"/>
    </source>
</evidence>
<evidence type="ECO:0000313" key="8">
    <source>
        <dbReference type="Proteomes" id="UP000319383"/>
    </source>
</evidence>
<dbReference type="Proteomes" id="UP000319383">
    <property type="component" value="Chromosome"/>
</dbReference>
<dbReference type="KEGG" id="sdyn:Mal52_08040"/>
<evidence type="ECO:0000259" key="6">
    <source>
        <dbReference type="Pfam" id="PF07669"/>
    </source>
</evidence>
<dbReference type="CDD" id="cd02440">
    <property type="entry name" value="AdoMet_MTases"/>
    <property type="match status" value="1"/>
</dbReference>
<dbReference type="GO" id="GO:0032259">
    <property type="term" value="P:methylation"/>
    <property type="evidence" value="ECO:0007669"/>
    <property type="project" value="UniProtKB-KW"/>
</dbReference>
<dbReference type="PROSITE" id="PS00092">
    <property type="entry name" value="N6_MTASE"/>
    <property type="match status" value="1"/>
</dbReference>
<accession>A0A517ZIP9</accession>
<keyword evidence="3" id="KW-0808">Transferase</keyword>
<dbReference type="PANTHER" id="PTHR33841">
    <property type="entry name" value="DNA METHYLTRANSFERASE YEEA-RELATED"/>
    <property type="match status" value="1"/>
</dbReference>
<sequence length="593" mass="66398">MDDTTSTITRLTPAERRQLGSFYTPSPVVRFMARGCLQGDSEQSGTILDPACGDGMFLIGAAEEILAGRRSTVAGRLKIVRERIFGVDLDPEAIQLARQRLESWIAPRTAELRAEVERVLAANLRVGNTLIGEDFSRTAKVTEGFSWRDAFPQIAAAGGFDLVLGNPPYRRELAAKALFDTIAHTPLGKQWRQSRMDLCYYFLHRGLDLLRPGGTLSFIVNSYWTASRGAEKLIERLRQETTLDEVVLLGTRKIFDGVTGRHLIVRMRKARSHSSCRVISLENRACPFPDSSQELDEEVDTYELTQDDLYTAGGLTLARPLAQAHRFDGCRLLGEAYDTAQGMAENPPRVNRRLAQKLGGTANVGDGVFVLSDDEVAQLDFNAAERALLRPYFETATLDRYALPDQPSHQVLYLTRDTAATLDKFPNVRRHLKKYRKVLEQRRETRQGQNAWWHLHWPRQQRIFTEPAILSIQMGRVPRFVLASSAAYVGFSVNLISARTLQEPSLATLTGILNSSIAAAWFARHAKQRGVNLEINLHVLRRFPLPPRDAKKEQQLAELVHTRQAGGSAVDCAQQEARIDKIVAGLYGVREQA</sequence>
<keyword evidence="8" id="KW-1185">Reference proteome</keyword>
<organism evidence="7 8">
    <name type="scientific">Symmachiella dynata</name>
    <dbReference type="NCBI Taxonomy" id="2527995"/>
    <lineage>
        <taxon>Bacteria</taxon>
        <taxon>Pseudomonadati</taxon>
        <taxon>Planctomycetota</taxon>
        <taxon>Planctomycetia</taxon>
        <taxon>Planctomycetales</taxon>
        <taxon>Planctomycetaceae</taxon>
        <taxon>Symmachiella</taxon>
    </lineage>
</organism>
<evidence type="ECO:0000256" key="5">
    <source>
        <dbReference type="ARBA" id="ARBA00047942"/>
    </source>
</evidence>
<dbReference type="Gene3D" id="3.40.50.150">
    <property type="entry name" value="Vaccinia Virus protein VP39"/>
    <property type="match status" value="1"/>
</dbReference>
<proteinExistence type="predicted"/>
<feature type="domain" description="Type II methyltransferase M.TaqI-like" evidence="6">
    <location>
        <begin position="83"/>
        <end position="255"/>
    </location>
</feature>
<dbReference type="PRINTS" id="PR00507">
    <property type="entry name" value="N12N6MTFRASE"/>
</dbReference>
<reference evidence="7 8" key="1">
    <citation type="submission" date="2019-02" db="EMBL/GenBank/DDBJ databases">
        <title>Deep-cultivation of Planctomycetes and their phenomic and genomic characterization uncovers novel biology.</title>
        <authorList>
            <person name="Wiegand S."/>
            <person name="Jogler M."/>
            <person name="Boedeker C."/>
            <person name="Pinto D."/>
            <person name="Vollmers J."/>
            <person name="Rivas-Marin E."/>
            <person name="Kohn T."/>
            <person name="Peeters S.H."/>
            <person name="Heuer A."/>
            <person name="Rast P."/>
            <person name="Oberbeckmann S."/>
            <person name="Bunk B."/>
            <person name="Jeske O."/>
            <person name="Meyerdierks A."/>
            <person name="Storesund J.E."/>
            <person name="Kallscheuer N."/>
            <person name="Luecker S."/>
            <person name="Lage O.M."/>
            <person name="Pohl T."/>
            <person name="Merkel B.J."/>
            <person name="Hornburger P."/>
            <person name="Mueller R.-W."/>
            <person name="Bruemmer F."/>
            <person name="Labrenz M."/>
            <person name="Spormann A.M."/>
            <person name="Op den Camp H."/>
            <person name="Overmann J."/>
            <person name="Amann R."/>
            <person name="Jetten M.S.M."/>
            <person name="Mascher T."/>
            <person name="Medema M.H."/>
            <person name="Devos D.P."/>
            <person name="Kaster A.-K."/>
            <person name="Ovreas L."/>
            <person name="Rohde M."/>
            <person name="Galperin M.Y."/>
            <person name="Jogler C."/>
        </authorList>
    </citation>
    <scope>NUCLEOTIDE SEQUENCE [LARGE SCALE GENOMIC DNA]</scope>
    <source>
        <strain evidence="7 8">Mal52</strain>
    </source>
</reference>
<dbReference type="GO" id="GO:0003676">
    <property type="term" value="F:nucleic acid binding"/>
    <property type="evidence" value="ECO:0007669"/>
    <property type="project" value="InterPro"/>
</dbReference>
<dbReference type="InterPro" id="IPR002052">
    <property type="entry name" value="DNA_methylase_N6_adenine_CS"/>
</dbReference>
<dbReference type="EC" id="2.1.1.72" evidence="1"/>
<dbReference type="SUPFAM" id="SSF53335">
    <property type="entry name" value="S-adenosyl-L-methionine-dependent methyltransferases"/>
    <property type="match status" value="1"/>
</dbReference>
<keyword evidence="2 7" id="KW-0489">Methyltransferase</keyword>
<evidence type="ECO:0000256" key="4">
    <source>
        <dbReference type="ARBA" id="ARBA00022691"/>
    </source>
</evidence>
<evidence type="ECO:0000256" key="2">
    <source>
        <dbReference type="ARBA" id="ARBA00022603"/>
    </source>
</evidence>
<protein>
    <recommendedName>
        <fullName evidence="1">site-specific DNA-methyltransferase (adenine-specific)</fullName>
        <ecNumber evidence="1">2.1.1.72</ecNumber>
    </recommendedName>
</protein>
<gene>
    <name evidence="7" type="ORF">Mal52_08040</name>
</gene>
<evidence type="ECO:0000313" key="7">
    <source>
        <dbReference type="EMBL" id="QDU42348.1"/>
    </source>
</evidence>
<dbReference type="InterPro" id="IPR050953">
    <property type="entry name" value="N4_N6_ade-DNA_methylase"/>
</dbReference>
<dbReference type="EMBL" id="CP036276">
    <property type="protein sequence ID" value="QDU42348.1"/>
    <property type="molecule type" value="Genomic_DNA"/>
</dbReference>
<dbReference type="InterPro" id="IPR029063">
    <property type="entry name" value="SAM-dependent_MTases_sf"/>
</dbReference>
<dbReference type="InterPro" id="IPR011639">
    <property type="entry name" value="MethylTrfase_TaqI-like_dom"/>
</dbReference>
<dbReference type="PANTHER" id="PTHR33841:SF1">
    <property type="entry name" value="DNA METHYLTRANSFERASE A"/>
    <property type="match status" value="1"/>
</dbReference>
<dbReference type="GO" id="GO:0006304">
    <property type="term" value="P:DNA modification"/>
    <property type="evidence" value="ECO:0007669"/>
    <property type="project" value="InterPro"/>
</dbReference>
<comment type="catalytic activity">
    <reaction evidence="5">
        <text>a 2'-deoxyadenosine in DNA + S-adenosyl-L-methionine = an N(6)-methyl-2'-deoxyadenosine in DNA + S-adenosyl-L-homocysteine + H(+)</text>
        <dbReference type="Rhea" id="RHEA:15197"/>
        <dbReference type="Rhea" id="RHEA-COMP:12418"/>
        <dbReference type="Rhea" id="RHEA-COMP:12419"/>
        <dbReference type="ChEBI" id="CHEBI:15378"/>
        <dbReference type="ChEBI" id="CHEBI:57856"/>
        <dbReference type="ChEBI" id="CHEBI:59789"/>
        <dbReference type="ChEBI" id="CHEBI:90615"/>
        <dbReference type="ChEBI" id="CHEBI:90616"/>
        <dbReference type="EC" id="2.1.1.72"/>
    </reaction>
</comment>
<dbReference type="AlphaFoldDB" id="A0A517ZIP9"/>
<dbReference type="GO" id="GO:0009007">
    <property type="term" value="F:site-specific DNA-methyltransferase (adenine-specific) activity"/>
    <property type="evidence" value="ECO:0007669"/>
    <property type="project" value="UniProtKB-EC"/>
</dbReference>
<dbReference type="RefSeq" id="WP_197534643.1">
    <property type="nucleotide sequence ID" value="NZ_CP036276.1"/>
</dbReference>